<sequence>MFSRLNHHHQSGVAACPTAPPTPTTPYDSLKARDTLLVHHRHLETLLDSVLATLTLIHGSESTTHIPLPYSPHLLGVFDLISRHISTQTTSLPTSLPLVTTPPAPPAPAAPATYAAVTDPHRVTPPTADPRCAASPTAPDPIIARRPITRHPATERPPQVIIRFDKEPTHLPLPLRRSPAALYDVIVAALDSLALLPQMAESKPFLAGVHWTKGGNLALHPATEICTAKFLAGQSDIIWVAIRSLLGLADDRPCPVFDTDERWHSVVFHGVPMPAPREEALQFFTHERVDKWVTSSSSLGKLRECSVLCRPEDLGKKRSLAL</sequence>
<dbReference type="OrthoDB" id="2978701at2759"/>
<keyword evidence="3" id="KW-1185">Reference proteome</keyword>
<feature type="region of interest" description="Disordered" evidence="1">
    <location>
        <begin position="1"/>
        <end position="24"/>
    </location>
</feature>
<evidence type="ECO:0000313" key="2">
    <source>
        <dbReference type="EMBL" id="KAF7333180.1"/>
    </source>
</evidence>
<proteinExistence type="predicted"/>
<dbReference type="EMBL" id="JACAZI010000030">
    <property type="protein sequence ID" value="KAF7333180.1"/>
    <property type="molecule type" value="Genomic_DNA"/>
</dbReference>
<reference evidence="2" key="1">
    <citation type="submission" date="2020-05" db="EMBL/GenBank/DDBJ databases">
        <title>Mycena genomes resolve the evolution of fungal bioluminescence.</title>
        <authorList>
            <person name="Tsai I.J."/>
        </authorList>
    </citation>
    <scope>NUCLEOTIDE SEQUENCE</scope>
    <source>
        <strain evidence="2">CCC161011</strain>
    </source>
</reference>
<dbReference type="AlphaFoldDB" id="A0A8H6X2G2"/>
<name>A0A8H6X2G2_9AGAR</name>
<evidence type="ECO:0000256" key="1">
    <source>
        <dbReference type="SAM" id="MobiDB-lite"/>
    </source>
</evidence>
<dbReference type="Proteomes" id="UP000620124">
    <property type="component" value="Unassembled WGS sequence"/>
</dbReference>
<organism evidence="2 3">
    <name type="scientific">Mycena venus</name>
    <dbReference type="NCBI Taxonomy" id="2733690"/>
    <lineage>
        <taxon>Eukaryota</taxon>
        <taxon>Fungi</taxon>
        <taxon>Dikarya</taxon>
        <taxon>Basidiomycota</taxon>
        <taxon>Agaricomycotina</taxon>
        <taxon>Agaricomycetes</taxon>
        <taxon>Agaricomycetidae</taxon>
        <taxon>Agaricales</taxon>
        <taxon>Marasmiineae</taxon>
        <taxon>Mycenaceae</taxon>
        <taxon>Mycena</taxon>
    </lineage>
</organism>
<evidence type="ECO:0000313" key="3">
    <source>
        <dbReference type="Proteomes" id="UP000620124"/>
    </source>
</evidence>
<feature type="compositionally biased region" description="Basic residues" evidence="1">
    <location>
        <begin position="1"/>
        <end position="10"/>
    </location>
</feature>
<comment type="caution">
    <text evidence="2">The sequence shown here is derived from an EMBL/GenBank/DDBJ whole genome shotgun (WGS) entry which is preliminary data.</text>
</comment>
<protein>
    <submittedName>
        <fullName evidence="2">Uncharacterized protein</fullName>
    </submittedName>
</protein>
<accession>A0A8H6X2G2</accession>
<gene>
    <name evidence="2" type="ORF">MVEN_02383800</name>
</gene>
<dbReference type="PROSITE" id="PS51257">
    <property type="entry name" value="PROKAR_LIPOPROTEIN"/>
    <property type="match status" value="1"/>
</dbReference>
<feature type="region of interest" description="Disordered" evidence="1">
    <location>
        <begin position="124"/>
        <end position="143"/>
    </location>
</feature>